<name>A0A564YYM5_HYMDI</name>
<feature type="transmembrane region" description="Helical" evidence="7">
    <location>
        <begin position="236"/>
        <end position="256"/>
    </location>
</feature>
<feature type="signal peptide" evidence="8">
    <location>
        <begin position="1"/>
        <end position="19"/>
    </location>
</feature>
<evidence type="ECO:0000256" key="8">
    <source>
        <dbReference type="SAM" id="SignalP"/>
    </source>
</evidence>
<keyword evidence="10" id="KW-1185">Reference proteome</keyword>
<keyword evidence="4" id="KW-0769">Symport</keyword>
<dbReference type="PANTHER" id="PTHR10361:SF28">
    <property type="entry name" value="P3 PROTEIN-RELATED"/>
    <property type="match status" value="1"/>
</dbReference>
<dbReference type="Proteomes" id="UP000321570">
    <property type="component" value="Unassembled WGS sequence"/>
</dbReference>
<feature type="transmembrane region" description="Helical" evidence="7">
    <location>
        <begin position="300"/>
        <end position="322"/>
    </location>
</feature>
<evidence type="ECO:0000256" key="2">
    <source>
        <dbReference type="ARBA" id="ARBA00006528"/>
    </source>
</evidence>
<protein>
    <submittedName>
        <fullName evidence="9">Uncharacterized protein</fullName>
    </submittedName>
</protein>
<evidence type="ECO:0000256" key="1">
    <source>
        <dbReference type="ARBA" id="ARBA00004141"/>
    </source>
</evidence>
<keyword evidence="4" id="KW-0813">Transport</keyword>
<comment type="similarity">
    <text evidence="2">Belongs to the bile acid:sodium symporter (BASS) (TC 2.A.28) family.</text>
</comment>
<dbReference type="EMBL" id="CABIJS010000488">
    <property type="protein sequence ID" value="VUZ52371.1"/>
    <property type="molecule type" value="Genomic_DNA"/>
</dbReference>
<evidence type="ECO:0000256" key="4">
    <source>
        <dbReference type="ARBA" id="ARBA00022847"/>
    </source>
</evidence>
<sequence>MKSSALIFNLIAFLSTGWAFSRETIGGLPTDTNYLEVRKLLDQRTTVDGPVVVSTFTNTEANLIISLQCDAASLQVFEGSGAYNLNCNLSYSSPSNFNLSFTSDYPVSVKFSNTYALYLPVSTNFVNQSLSLPLSIDQIGDSYIVTRAVFGKNDDVAVGVRMLVLRKSGIADLLFRIGLILLLILATFFMGCEVEIDIIKSYLRRPVGPLLGFLCQFLVMPSVSLALAKLTPINPAFGFGLFISGCCPGGGASNVWTRLLGGDLNLSITMTLFSSVAALGMLPLLLFIFARFFTAINTAAIPYGPIVVNLLYLFIPVTAGLLTRHFRPNWADKLKRGVRPTSLIFLIYVILFGTLTNFSIFRLIGRYPLLVVVGGALPALGYLAGFLAALAFRRPWPVITAISIETGVQNAGIAILILIYAIPQPQGDLGAVMPIIISL</sequence>
<keyword evidence="3 7" id="KW-0812">Transmembrane</keyword>
<keyword evidence="8" id="KW-0732">Signal</keyword>
<evidence type="ECO:0000256" key="7">
    <source>
        <dbReference type="SAM" id="Phobius"/>
    </source>
</evidence>
<feature type="transmembrane region" description="Helical" evidence="7">
    <location>
        <begin position="399"/>
        <end position="422"/>
    </location>
</feature>
<dbReference type="InterPro" id="IPR002657">
    <property type="entry name" value="BilAc:Na_symport/Acr3"/>
</dbReference>
<keyword evidence="5 7" id="KW-1133">Transmembrane helix</keyword>
<feature type="transmembrane region" description="Helical" evidence="7">
    <location>
        <begin position="370"/>
        <end position="392"/>
    </location>
</feature>
<dbReference type="InterPro" id="IPR038770">
    <property type="entry name" value="Na+/solute_symporter_sf"/>
</dbReference>
<feature type="chain" id="PRO_5021891756" evidence="8">
    <location>
        <begin position="20"/>
        <end position="439"/>
    </location>
</feature>
<reference evidence="9 10" key="1">
    <citation type="submission" date="2019-07" db="EMBL/GenBank/DDBJ databases">
        <authorList>
            <person name="Jastrzebski P J."/>
            <person name="Paukszto L."/>
            <person name="Jastrzebski P J."/>
        </authorList>
    </citation>
    <scope>NUCLEOTIDE SEQUENCE [LARGE SCALE GENOMIC DNA]</scope>
    <source>
        <strain evidence="9 10">WMS-il1</strain>
    </source>
</reference>
<gene>
    <name evidence="9" type="ORF">WMSIL1_LOCUS10885</name>
</gene>
<keyword evidence="6 7" id="KW-0472">Membrane</keyword>
<dbReference type="GO" id="GO:0016020">
    <property type="term" value="C:membrane"/>
    <property type="evidence" value="ECO:0007669"/>
    <property type="project" value="UniProtKB-SubCell"/>
</dbReference>
<accession>A0A564YYM5</accession>
<evidence type="ECO:0000256" key="6">
    <source>
        <dbReference type="ARBA" id="ARBA00023136"/>
    </source>
</evidence>
<feature type="transmembrane region" description="Helical" evidence="7">
    <location>
        <begin position="173"/>
        <end position="190"/>
    </location>
</feature>
<dbReference type="PANTHER" id="PTHR10361">
    <property type="entry name" value="SODIUM-BILE ACID COTRANSPORTER"/>
    <property type="match status" value="1"/>
</dbReference>
<evidence type="ECO:0000313" key="9">
    <source>
        <dbReference type="EMBL" id="VUZ52371.1"/>
    </source>
</evidence>
<feature type="transmembrane region" description="Helical" evidence="7">
    <location>
        <begin position="343"/>
        <end position="364"/>
    </location>
</feature>
<feature type="transmembrane region" description="Helical" evidence="7">
    <location>
        <begin position="268"/>
        <end position="294"/>
    </location>
</feature>
<evidence type="ECO:0000256" key="5">
    <source>
        <dbReference type="ARBA" id="ARBA00022989"/>
    </source>
</evidence>
<organism evidence="9 10">
    <name type="scientific">Hymenolepis diminuta</name>
    <name type="common">Rat tapeworm</name>
    <dbReference type="NCBI Taxonomy" id="6216"/>
    <lineage>
        <taxon>Eukaryota</taxon>
        <taxon>Metazoa</taxon>
        <taxon>Spiralia</taxon>
        <taxon>Lophotrochozoa</taxon>
        <taxon>Platyhelminthes</taxon>
        <taxon>Cestoda</taxon>
        <taxon>Eucestoda</taxon>
        <taxon>Cyclophyllidea</taxon>
        <taxon>Hymenolepididae</taxon>
        <taxon>Hymenolepis</taxon>
    </lineage>
</organism>
<dbReference type="GO" id="GO:0015293">
    <property type="term" value="F:symporter activity"/>
    <property type="evidence" value="ECO:0007669"/>
    <property type="project" value="UniProtKB-KW"/>
</dbReference>
<evidence type="ECO:0000256" key="3">
    <source>
        <dbReference type="ARBA" id="ARBA00022692"/>
    </source>
</evidence>
<dbReference type="AlphaFoldDB" id="A0A564YYM5"/>
<dbReference type="Pfam" id="PF01758">
    <property type="entry name" value="SBF"/>
    <property type="match status" value="1"/>
</dbReference>
<comment type="subcellular location">
    <subcellularLocation>
        <location evidence="1">Membrane</location>
        <topology evidence="1">Multi-pass membrane protein</topology>
    </subcellularLocation>
</comment>
<feature type="transmembrane region" description="Helical" evidence="7">
    <location>
        <begin position="210"/>
        <end position="230"/>
    </location>
</feature>
<dbReference type="Gene3D" id="1.20.1530.20">
    <property type="match status" value="1"/>
</dbReference>
<dbReference type="InterPro" id="IPR004710">
    <property type="entry name" value="Bilac:Na_transpt"/>
</dbReference>
<proteinExistence type="inferred from homology"/>
<evidence type="ECO:0000313" key="10">
    <source>
        <dbReference type="Proteomes" id="UP000321570"/>
    </source>
</evidence>
<feature type="non-terminal residue" evidence="9">
    <location>
        <position position="439"/>
    </location>
</feature>